<keyword evidence="1" id="KW-0813">Transport</keyword>
<keyword evidence="6" id="KW-0408">Iron</keyword>
<dbReference type="InterPro" id="IPR015853">
    <property type="entry name" value="ABC_transpr_FbpC"/>
</dbReference>
<evidence type="ECO:0000256" key="7">
    <source>
        <dbReference type="ARBA" id="ARBA00023065"/>
    </source>
</evidence>
<evidence type="ECO:0000256" key="8">
    <source>
        <dbReference type="ARBA" id="ARBA00023136"/>
    </source>
</evidence>
<dbReference type="InterPro" id="IPR027417">
    <property type="entry name" value="P-loop_NTPase"/>
</dbReference>
<evidence type="ECO:0000256" key="4">
    <source>
        <dbReference type="ARBA" id="ARBA00022741"/>
    </source>
</evidence>
<dbReference type="Gene3D" id="3.40.50.300">
    <property type="entry name" value="P-loop containing nucleotide triphosphate hydrolases"/>
    <property type="match status" value="1"/>
</dbReference>
<gene>
    <name evidence="11" type="ORF">EUA04_15515</name>
</gene>
<dbReference type="InterPro" id="IPR003593">
    <property type="entry name" value="AAA+_ATPase"/>
</dbReference>
<evidence type="ECO:0000256" key="9">
    <source>
        <dbReference type="ARBA" id="ARBA00066388"/>
    </source>
</evidence>
<reference evidence="11 12" key="1">
    <citation type="submission" date="2019-01" db="EMBL/GenBank/DDBJ databases">
        <title>High-quality-draft genome sequences of five non-tuberculosis mycobacteriaceae isolated from a nosocomial environment.</title>
        <authorList>
            <person name="Tiago I."/>
            <person name="Alarico S."/>
            <person name="Pereira S.G."/>
            <person name="Coelho C."/>
            <person name="Maranha A."/>
            <person name="Empadinhas N."/>
        </authorList>
    </citation>
    <scope>NUCLEOTIDE SEQUENCE [LARGE SCALE GENOMIC DNA]</scope>
    <source>
        <strain evidence="11 12">22DIII</strain>
    </source>
</reference>
<feature type="domain" description="ABC transporter" evidence="10">
    <location>
        <begin position="33"/>
        <end position="259"/>
    </location>
</feature>
<dbReference type="Pfam" id="PF08402">
    <property type="entry name" value="TOBE_2"/>
    <property type="match status" value="1"/>
</dbReference>
<protein>
    <recommendedName>
        <fullName evidence="9">ABC-type quaternary amine transporter</fullName>
        <ecNumber evidence="9">7.6.2.9</ecNumber>
    </recommendedName>
</protein>
<evidence type="ECO:0000256" key="1">
    <source>
        <dbReference type="ARBA" id="ARBA00022448"/>
    </source>
</evidence>
<evidence type="ECO:0000313" key="12">
    <source>
        <dbReference type="Proteomes" id="UP000294952"/>
    </source>
</evidence>
<dbReference type="InterPro" id="IPR008995">
    <property type="entry name" value="Mo/tungstate-bd_C_term_dom"/>
</dbReference>
<dbReference type="GO" id="GO:0043190">
    <property type="term" value="C:ATP-binding cassette (ABC) transporter complex"/>
    <property type="evidence" value="ECO:0007669"/>
    <property type="project" value="InterPro"/>
</dbReference>
<dbReference type="EMBL" id="SDLP01000004">
    <property type="protein sequence ID" value="TDL07334.1"/>
    <property type="molecule type" value="Genomic_DNA"/>
</dbReference>
<evidence type="ECO:0000256" key="6">
    <source>
        <dbReference type="ARBA" id="ARBA00023004"/>
    </source>
</evidence>
<dbReference type="InterPro" id="IPR050093">
    <property type="entry name" value="ABC_SmlMolc_Importer"/>
</dbReference>
<organism evidence="11 12">
    <name type="scientific">Mycolicibacterium obuense</name>
    <dbReference type="NCBI Taxonomy" id="1807"/>
    <lineage>
        <taxon>Bacteria</taxon>
        <taxon>Bacillati</taxon>
        <taxon>Actinomycetota</taxon>
        <taxon>Actinomycetes</taxon>
        <taxon>Mycobacteriales</taxon>
        <taxon>Mycobacteriaceae</taxon>
        <taxon>Mycolicibacterium</taxon>
    </lineage>
</organism>
<comment type="caution">
    <text evidence="11">The sequence shown here is derived from an EMBL/GenBank/DDBJ whole genome shotgun (WGS) entry which is preliminary data.</text>
</comment>
<keyword evidence="2" id="KW-1003">Cell membrane</keyword>
<dbReference type="Proteomes" id="UP000294952">
    <property type="component" value="Unassembled WGS sequence"/>
</dbReference>
<sequence>MPPPRRTPPPCWPSPRCRPRCWARGACAVTDGVAAHGIEKSFGSRRVLAGADLVVPEGTMTAVLGPSGCGKTTLLRIIAGFTDPDAGTVRIAGQLVAGGPSPVPVHRRRVGLMPQEGALFPHLSVGGNVAFGMPRGERVEHWLDVVGLEGLADARPHEISGGQQQRVALARALAARPRVLLLDEPFAALDTGLRTRVREDIATILRDTATTSILVTHDQTEALSLADSVALLIDGSVAQHGSPAELYQRPATLAAARFVGATIEVAGTADAGVVRTALGPLPAVLPVADGPAIVVLRPQQLRLRPEGVPAQVTACRFYGPDTAVDLVLADGTAVRMRTPGQVDVTPGDSVTIEVDGQVLAYPSPSGRQGVALGEAGG</sequence>
<keyword evidence="7" id="KW-0406">Ion transport</keyword>
<evidence type="ECO:0000256" key="3">
    <source>
        <dbReference type="ARBA" id="ARBA00022496"/>
    </source>
</evidence>
<evidence type="ECO:0000313" key="11">
    <source>
        <dbReference type="EMBL" id="TDL07334.1"/>
    </source>
</evidence>
<dbReference type="PANTHER" id="PTHR42781:SF4">
    <property type="entry name" value="SPERMIDINE_PUTRESCINE IMPORT ATP-BINDING PROTEIN POTA"/>
    <property type="match status" value="1"/>
</dbReference>
<dbReference type="InterPro" id="IPR017871">
    <property type="entry name" value="ABC_transporter-like_CS"/>
</dbReference>
<evidence type="ECO:0000256" key="5">
    <source>
        <dbReference type="ARBA" id="ARBA00022840"/>
    </source>
</evidence>
<dbReference type="CDD" id="cd03259">
    <property type="entry name" value="ABC_Carb_Solutes_like"/>
    <property type="match status" value="1"/>
</dbReference>
<dbReference type="PANTHER" id="PTHR42781">
    <property type="entry name" value="SPERMIDINE/PUTRESCINE IMPORT ATP-BINDING PROTEIN POTA"/>
    <property type="match status" value="1"/>
</dbReference>
<dbReference type="SUPFAM" id="SSF50331">
    <property type="entry name" value="MOP-like"/>
    <property type="match status" value="1"/>
</dbReference>
<dbReference type="AlphaFoldDB" id="A0A4R5X6C6"/>
<keyword evidence="3" id="KW-0410">Iron transport</keyword>
<dbReference type="InterPro" id="IPR013611">
    <property type="entry name" value="Transp-assoc_OB_typ2"/>
</dbReference>
<dbReference type="SUPFAM" id="SSF52540">
    <property type="entry name" value="P-loop containing nucleoside triphosphate hydrolases"/>
    <property type="match status" value="1"/>
</dbReference>
<dbReference type="Pfam" id="PF00005">
    <property type="entry name" value="ABC_tran"/>
    <property type="match status" value="1"/>
</dbReference>
<keyword evidence="5 11" id="KW-0067">ATP-binding</keyword>
<dbReference type="EC" id="7.6.2.9" evidence="9"/>
<accession>A0A4R5X6C6</accession>
<proteinExistence type="predicted"/>
<dbReference type="PROSITE" id="PS50893">
    <property type="entry name" value="ABC_TRANSPORTER_2"/>
    <property type="match status" value="1"/>
</dbReference>
<name>A0A4R5X6C6_9MYCO</name>
<keyword evidence="8" id="KW-0472">Membrane</keyword>
<keyword evidence="4" id="KW-0547">Nucleotide-binding</keyword>
<dbReference type="GO" id="GO:0015418">
    <property type="term" value="F:ABC-type quaternary ammonium compound transporting activity"/>
    <property type="evidence" value="ECO:0007669"/>
    <property type="project" value="UniProtKB-EC"/>
</dbReference>
<evidence type="ECO:0000256" key="2">
    <source>
        <dbReference type="ARBA" id="ARBA00022475"/>
    </source>
</evidence>
<dbReference type="GO" id="GO:0016887">
    <property type="term" value="F:ATP hydrolysis activity"/>
    <property type="evidence" value="ECO:0007669"/>
    <property type="project" value="InterPro"/>
</dbReference>
<dbReference type="GO" id="GO:0015408">
    <property type="term" value="F:ABC-type ferric iron transporter activity"/>
    <property type="evidence" value="ECO:0007669"/>
    <property type="project" value="InterPro"/>
</dbReference>
<dbReference type="FunFam" id="3.40.50.300:FF:000425">
    <property type="entry name" value="Probable ABC transporter, ATP-binding subunit"/>
    <property type="match status" value="1"/>
</dbReference>
<dbReference type="InterPro" id="IPR003439">
    <property type="entry name" value="ABC_transporter-like_ATP-bd"/>
</dbReference>
<dbReference type="PROSITE" id="PS00211">
    <property type="entry name" value="ABC_TRANSPORTER_1"/>
    <property type="match status" value="1"/>
</dbReference>
<evidence type="ECO:0000259" key="10">
    <source>
        <dbReference type="PROSITE" id="PS50893"/>
    </source>
</evidence>
<dbReference type="GO" id="GO:0005524">
    <property type="term" value="F:ATP binding"/>
    <property type="evidence" value="ECO:0007669"/>
    <property type="project" value="UniProtKB-KW"/>
</dbReference>
<dbReference type="SMART" id="SM00382">
    <property type="entry name" value="AAA"/>
    <property type="match status" value="1"/>
</dbReference>